<accession>A0A975GA51</accession>
<name>A0A975GA51_9THEO</name>
<reference evidence="2" key="1">
    <citation type="submission" date="2020-08" db="EMBL/GenBank/DDBJ databases">
        <title>Genomic insights into the carbon and energy metabolism of the first obligate autotrophic acetogenic bacterium Aceticella autotrophica gen. nov., sp. nov.</title>
        <authorList>
            <person name="Toshchakov S.V."/>
            <person name="Elcheninov A.G."/>
            <person name="Kublanov I.V."/>
            <person name="Frolov E.N."/>
            <person name="Lebedinsky A.V."/>
        </authorList>
    </citation>
    <scope>NUCLEOTIDE SEQUENCE</scope>
    <source>
        <strain evidence="2">3443-3Ac</strain>
    </source>
</reference>
<keyword evidence="1" id="KW-0812">Transmembrane</keyword>
<evidence type="ECO:0000256" key="1">
    <source>
        <dbReference type="SAM" id="Phobius"/>
    </source>
</evidence>
<evidence type="ECO:0000313" key="2">
    <source>
        <dbReference type="EMBL" id="QSZ27068.1"/>
    </source>
</evidence>
<keyword evidence="3" id="KW-1185">Reference proteome</keyword>
<dbReference type="Proteomes" id="UP000671913">
    <property type="component" value="Chromosome"/>
</dbReference>
<dbReference type="RefSeq" id="WP_284679762.1">
    <property type="nucleotide sequence ID" value="NZ_CP060096.1"/>
</dbReference>
<keyword evidence="1" id="KW-0472">Membrane</keyword>
<proteinExistence type="predicted"/>
<dbReference type="SUPFAM" id="SSF53474">
    <property type="entry name" value="alpha/beta-Hydrolases"/>
    <property type="match status" value="1"/>
</dbReference>
<dbReference type="Gene3D" id="3.40.50.1820">
    <property type="entry name" value="alpha/beta hydrolase"/>
    <property type="match status" value="1"/>
</dbReference>
<organism evidence="2 3">
    <name type="scientific">Aceticella autotrophica</name>
    <dbReference type="NCBI Taxonomy" id="2755338"/>
    <lineage>
        <taxon>Bacteria</taxon>
        <taxon>Bacillati</taxon>
        <taxon>Bacillota</taxon>
        <taxon>Clostridia</taxon>
        <taxon>Thermoanaerobacterales</taxon>
        <taxon>Thermoanaerobacteraceae</taxon>
        <taxon>Aceticella</taxon>
    </lineage>
</organism>
<dbReference type="GO" id="GO:0016787">
    <property type="term" value="F:hydrolase activity"/>
    <property type="evidence" value="ECO:0007669"/>
    <property type="project" value="UniProtKB-KW"/>
</dbReference>
<dbReference type="EMBL" id="CP060096">
    <property type="protein sequence ID" value="QSZ27068.1"/>
    <property type="molecule type" value="Genomic_DNA"/>
</dbReference>
<dbReference type="KEGG" id="aaut:ACETAC_09395"/>
<dbReference type="InterPro" id="IPR029058">
    <property type="entry name" value="AB_hydrolase_fold"/>
</dbReference>
<keyword evidence="1" id="KW-1133">Transmembrane helix</keyword>
<evidence type="ECO:0000313" key="3">
    <source>
        <dbReference type="Proteomes" id="UP000671913"/>
    </source>
</evidence>
<sequence>MKNCLIILTGWAVGKFVWKPLCELLKQDYNITFIDWEDVTSAYGFEDKVKALIREKGIERFSIIGWSLGSLVAIDIAADFLPLIYRINRKTGKHMSNFLQA</sequence>
<gene>
    <name evidence="2" type="ORF">ACETAC_09395</name>
</gene>
<dbReference type="AlphaFoldDB" id="A0A975GA51"/>
<protein>
    <submittedName>
        <fullName evidence="2">Alpha/beta hydrolase</fullName>
    </submittedName>
</protein>
<feature type="transmembrane region" description="Helical" evidence="1">
    <location>
        <begin position="63"/>
        <end position="85"/>
    </location>
</feature>
<keyword evidence="2" id="KW-0378">Hydrolase</keyword>